<evidence type="ECO:0000313" key="1">
    <source>
        <dbReference type="EMBL" id="KAI5422272.1"/>
    </source>
</evidence>
<dbReference type="Gramene" id="Psat04G0565400-T1">
    <property type="protein sequence ID" value="KAI5422272.1"/>
    <property type="gene ID" value="KIW84_045654"/>
</dbReference>
<sequence length="190" mass="21512">MASSHILYDDDFMLFCKGNSSNIKALSTFFDRYAQISGQVINPLKSTIYGGSISHQRLTHIVGSLGFSIGTMPFIYLGVPIFKGKQPLVNKIKLKLSFPVILCIQLERYMRNFLWSGDLENKKLVTVSWSTVCTPVSEGGLGLRSIPKINEAFILKLCWDILHSEDQWDTFLKSRVTRGPFMPVQIEENM</sequence>
<reference evidence="1 2" key="1">
    <citation type="journal article" date="2022" name="Nat. Genet.">
        <title>Improved pea reference genome and pan-genome highlight genomic features and evolutionary characteristics.</title>
        <authorList>
            <person name="Yang T."/>
            <person name="Liu R."/>
            <person name="Luo Y."/>
            <person name="Hu S."/>
            <person name="Wang D."/>
            <person name="Wang C."/>
            <person name="Pandey M.K."/>
            <person name="Ge S."/>
            <person name="Xu Q."/>
            <person name="Li N."/>
            <person name="Li G."/>
            <person name="Huang Y."/>
            <person name="Saxena R.K."/>
            <person name="Ji Y."/>
            <person name="Li M."/>
            <person name="Yan X."/>
            <person name="He Y."/>
            <person name="Liu Y."/>
            <person name="Wang X."/>
            <person name="Xiang C."/>
            <person name="Varshney R.K."/>
            <person name="Ding H."/>
            <person name="Gao S."/>
            <person name="Zong X."/>
        </authorList>
    </citation>
    <scope>NUCLEOTIDE SEQUENCE [LARGE SCALE GENOMIC DNA]</scope>
    <source>
        <strain evidence="1 2">cv. Zhongwan 6</strain>
    </source>
</reference>
<dbReference type="PANTHER" id="PTHR33116">
    <property type="entry name" value="REVERSE TRANSCRIPTASE ZINC-BINDING DOMAIN-CONTAINING PROTEIN-RELATED-RELATED"/>
    <property type="match status" value="1"/>
</dbReference>
<accession>A0A9D5AS17</accession>
<gene>
    <name evidence="1" type="ORF">KIW84_045654</name>
</gene>
<name>A0A9D5AS17_PEA</name>
<evidence type="ECO:0000313" key="2">
    <source>
        <dbReference type="Proteomes" id="UP001058974"/>
    </source>
</evidence>
<dbReference type="EMBL" id="JAMSHJ010000004">
    <property type="protein sequence ID" value="KAI5422272.1"/>
    <property type="molecule type" value="Genomic_DNA"/>
</dbReference>
<evidence type="ECO:0008006" key="3">
    <source>
        <dbReference type="Google" id="ProtNLM"/>
    </source>
</evidence>
<protein>
    <recommendedName>
        <fullName evidence="3">Reverse transcriptase domain-containing protein</fullName>
    </recommendedName>
</protein>
<organism evidence="1 2">
    <name type="scientific">Pisum sativum</name>
    <name type="common">Garden pea</name>
    <name type="synonym">Lathyrus oleraceus</name>
    <dbReference type="NCBI Taxonomy" id="3888"/>
    <lineage>
        <taxon>Eukaryota</taxon>
        <taxon>Viridiplantae</taxon>
        <taxon>Streptophyta</taxon>
        <taxon>Embryophyta</taxon>
        <taxon>Tracheophyta</taxon>
        <taxon>Spermatophyta</taxon>
        <taxon>Magnoliopsida</taxon>
        <taxon>eudicotyledons</taxon>
        <taxon>Gunneridae</taxon>
        <taxon>Pentapetalae</taxon>
        <taxon>rosids</taxon>
        <taxon>fabids</taxon>
        <taxon>Fabales</taxon>
        <taxon>Fabaceae</taxon>
        <taxon>Papilionoideae</taxon>
        <taxon>50 kb inversion clade</taxon>
        <taxon>NPAAA clade</taxon>
        <taxon>Hologalegina</taxon>
        <taxon>IRL clade</taxon>
        <taxon>Fabeae</taxon>
        <taxon>Lathyrus</taxon>
    </lineage>
</organism>
<comment type="caution">
    <text evidence="1">The sequence shown here is derived from an EMBL/GenBank/DDBJ whole genome shotgun (WGS) entry which is preliminary data.</text>
</comment>
<dbReference type="Proteomes" id="UP001058974">
    <property type="component" value="Chromosome 4"/>
</dbReference>
<proteinExistence type="predicted"/>
<dbReference type="AlphaFoldDB" id="A0A9D5AS17"/>
<dbReference type="PANTHER" id="PTHR33116:SF80">
    <property type="entry name" value="REVERSE TRANSCRIPTASE ZINC-BINDING DOMAIN-CONTAINING PROTEIN"/>
    <property type="match status" value="1"/>
</dbReference>
<keyword evidence="2" id="KW-1185">Reference proteome</keyword>